<evidence type="ECO:0000313" key="6">
    <source>
        <dbReference type="EMBL" id="KYM98052.1"/>
    </source>
</evidence>
<evidence type="ECO:0000256" key="3">
    <source>
        <dbReference type="ARBA" id="ARBA00022989"/>
    </source>
</evidence>
<dbReference type="InterPro" id="IPR006603">
    <property type="entry name" value="PQ-loop_rpt"/>
</dbReference>
<comment type="subcellular location">
    <subcellularLocation>
        <location evidence="1">Membrane</location>
        <topology evidence="1">Multi-pass membrane protein</topology>
    </subcellularLocation>
</comment>
<proteinExistence type="predicted"/>
<evidence type="ECO:0000256" key="4">
    <source>
        <dbReference type="ARBA" id="ARBA00023136"/>
    </source>
</evidence>
<feature type="transmembrane region" description="Helical" evidence="5">
    <location>
        <begin position="93"/>
        <end position="115"/>
    </location>
</feature>
<feature type="transmembrane region" description="Helical" evidence="5">
    <location>
        <begin position="177"/>
        <end position="200"/>
    </location>
</feature>
<protein>
    <submittedName>
        <fullName evidence="6">PQ-loop repeat-containing protein 3</fullName>
    </submittedName>
</protein>
<accession>A0A195CB71</accession>
<name>A0A195CB71_9HYME</name>
<dbReference type="KEGG" id="ccoa:108778029"/>
<sequence length="208" mass="23624">MALLQQFADLLSVITISLCFILKIPQILNLISLKSANEISIKGLVAELISYTLMTSYNFANNYSLLSYLEYPIIIVQQYILIFLVLKYSHKINLWSFSCAIIYFTLSRCLLLGTIPKSVLDNLVPICMPLSTTSKICQLQTILETKNAESISLLTWFLSCFTNLTRVFTILVESADVYLAGYFLISSILSLSIMASAFYYKYRPLKQE</sequence>
<keyword evidence="4 5" id="KW-0472">Membrane</keyword>
<keyword evidence="7" id="KW-1185">Reference proteome</keyword>
<dbReference type="PANTHER" id="PTHR12226">
    <property type="entry name" value="MANNOSE-P-DOLICHOL UTILIZATION DEFECT 1 LEC35 -RELATED"/>
    <property type="match status" value="1"/>
</dbReference>
<dbReference type="Gene3D" id="1.20.1280.290">
    <property type="match status" value="1"/>
</dbReference>
<keyword evidence="3 5" id="KW-1133">Transmembrane helix</keyword>
<keyword evidence="2 5" id="KW-0812">Transmembrane</keyword>
<evidence type="ECO:0000256" key="5">
    <source>
        <dbReference type="SAM" id="Phobius"/>
    </source>
</evidence>
<dbReference type="OrthoDB" id="271506at2759"/>
<evidence type="ECO:0000256" key="2">
    <source>
        <dbReference type="ARBA" id="ARBA00022692"/>
    </source>
</evidence>
<dbReference type="GO" id="GO:0016020">
    <property type="term" value="C:membrane"/>
    <property type="evidence" value="ECO:0007669"/>
    <property type="project" value="UniProtKB-SubCell"/>
</dbReference>
<organism evidence="6 7">
    <name type="scientific">Cyphomyrmex costatus</name>
    <dbReference type="NCBI Taxonomy" id="456900"/>
    <lineage>
        <taxon>Eukaryota</taxon>
        <taxon>Metazoa</taxon>
        <taxon>Ecdysozoa</taxon>
        <taxon>Arthropoda</taxon>
        <taxon>Hexapoda</taxon>
        <taxon>Insecta</taxon>
        <taxon>Pterygota</taxon>
        <taxon>Neoptera</taxon>
        <taxon>Endopterygota</taxon>
        <taxon>Hymenoptera</taxon>
        <taxon>Apocrita</taxon>
        <taxon>Aculeata</taxon>
        <taxon>Formicoidea</taxon>
        <taxon>Formicidae</taxon>
        <taxon>Myrmicinae</taxon>
        <taxon>Cyphomyrmex</taxon>
    </lineage>
</organism>
<evidence type="ECO:0000313" key="7">
    <source>
        <dbReference type="Proteomes" id="UP000078542"/>
    </source>
</evidence>
<dbReference type="EMBL" id="KQ978023">
    <property type="protein sequence ID" value="KYM98052.1"/>
    <property type="molecule type" value="Genomic_DNA"/>
</dbReference>
<reference evidence="6 7" key="1">
    <citation type="submission" date="2016-03" db="EMBL/GenBank/DDBJ databases">
        <title>Cyphomyrmex costatus WGS genome.</title>
        <authorList>
            <person name="Nygaard S."/>
            <person name="Hu H."/>
            <person name="Boomsma J."/>
            <person name="Zhang G."/>
        </authorList>
    </citation>
    <scope>NUCLEOTIDE SEQUENCE [LARGE SCALE GENOMIC DNA]</scope>
    <source>
        <strain evidence="6">MS0001</strain>
        <tissue evidence="6">Whole body</tissue>
    </source>
</reference>
<dbReference type="InterPro" id="IPR016817">
    <property type="entry name" value="MannP-dilichol_defect-1"/>
</dbReference>
<evidence type="ECO:0000256" key="1">
    <source>
        <dbReference type="ARBA" id="ARBA00004141"/>
    </source>
</evidence>
<dbReference type="AlphaFoldDB" id="A0A195CB71"/>
<dbReference type="PANTHER" id="PTHR12226:SF3">
    <property type="entry name" value="SOLUTE CARRIER FAMILY 66 MEMBER 3"/>
    <property type="match status" value="1"/>
</dbReference>
<feature type="transmembrane region" description="Helical" evidence="5">
    <location>
        <begin position="12"/>
        <end position="31"/>
    </location>
</feature>
<feature type="transmembrane region" description="Helical" evidence="5">
    <location>
        <begin position="66"/>
        <end position="86"/>
    </location>
</feature>
<dbReference type="STRING" id="456900.A0A195CB71"/>
<dbReference type="Pfam" id="PF04193">
    <property type="entry name" value="PQ-loop"/>
    <property type="match status" value="1"/>
</dbReference>
<gene>
    <name evidence="6" type="ORF">ALC62_11398</name>
</gene>
<dbReference type="Proteomes" id="UP000078542">
    <property type="component" value="Unassembled WGS sequence"/>
</dbReference>